<organism evidence="11 12">
    <name type="scientific">Olea europaea subsp. europaea</name>
    <dbReference type="NCBI Taxonomy" id="158383"/>
    <lineage>
        <taxon>Eukaryota</taxon>
        <taxon>Viridiplantae</taxon>
        <taxon>Streptophyta</taxon>
        <taxon>Embryophyta</taxon>
        <taxon>Tracheophyta</taxon>
        <taxon>Spermatophyta</taxon>
        <taxon>Magnoliopsida</taxon>
        <taxon>eudicotyledons</taxon>
        <taxon>Gunneridae</taxon>
        <taxon>Pentapetalae</taxon>
        <taxon>asterids</taxon>
        <taxon>lamiids</taxon>
        <taxon>Lamiales</taxon>
        <taxon>Oleaceae</taxon>
        <taxon>Oleeae</taxon>
        <taxon>Olea</taxon>
    </lineage>
</organism>
<dbReference type="PANTHER" id="PTHR20208:SF10">
    <property type="entry name" value="STRUCTURE-SPECIFIC ENDONUCLEASE SUBUNIT SLX1"/>
    <property type="match status" value="1"/>
</dbReference>
<keyword evidence="3 8" id="KW-0227">DNA damage</keyword>
<feature type="compositionally biased region" description="Polar residues" evidence="9">
    <location>
        <begin position="232"/>
        <end position="254"/>
    </location>
</feature>
<feature type="region of interest" description="Disordered" evidence="9">
    <location>
        <begin position="231"/>
        <end position="259"/>
    </location>
</feature>
<evidence type="ECO:0000256" key="5">
    <source>
        <dbReference type="ARBA" id="ARBA00023172"/>
    </source>
</evidence>
<evidence type="ECO:0000256" key="9">
    <source>
        <dbReference type="SAM" id="MobiDB-lite"/>
    </source>
</evidence>
<dbReference type="GO" id="GO:0008821">
    <property type="term" value="F:crossover junction DNA endonuclease activity"/>
    <property type="evidence" value="ECO:0007669"/>
    <property type="project" value="TreeGrafter"/>
</dbReference>
<dbReference type="InterPro" id="IPR000305">
    <property type="entry name" value="GIY-YIG_endonuc"/>
</dbReference>
<dbReference type="AlphaFoldDB" id="A0A8S0SSR3"/>
<dbReference type="FunFam" id="3.40.1440.10:FF:000005">
    <property type="entry name" value="Structure-specific endonuclease subunit SLX1 homolog"/>
    <property type="match status" value="1"/>
</dbReference>
<dbReference type="GO" id="GO:0017108">
    <property type="term" value="F:5'-flap endonuclease activity"/>
    <property type="evidence" value="ECO:0007669"/>
    <property type="project" value="InterPro"/>
</dbReference>
<evidence type="ECO:0000259" key="10">
    <source>
        <dbReference type="PROSITE" id="PS50164"/>
    </source>
</evidence>
<gene>
    <name evidence="11" type="ORF">OLEA9_A070535</name>
</gene>
<evidence type="ECO:0000256" key="1">
    <source>
        <dbReference type="ARBA" id="ARBA00022722"/>
    </source>
</evidence>
<dbReference type="PROSITE" id="PS50164">
    <property type="entry name" value="GIY_YIG"/>
    <property type="match status" value="1"/>
</dbReference>
<keyword evidence="6 8" id="KW-0234">DNA repair</keyword>
<keyword evidence="1 8" id="KW-0540">Nuclease</keyword>
<comment type="subunit">
    <text evidence="8">Forms a heterodimer with a member of the SLX4 family.</text>
</comment>
<dbReference type="EC" id="3.1.-.-" evidence="8"/>
<dbReference type="Pfam" id="PF01541">
    <property type="entry name" value="GIY-YIG"/>
    <property type="match status" value="1"/>
</dbReference>
<keyword evidence="7 8" id="KW-0539">Nucleus</keyword>
<protein>
    <recommendedName>
        <fullName evidence="8">Structure-specific endonuclease subunit SLX1 homolog</fullName>
        <ecNumber evidence="8">3.1.-.-</ecNumber>
    </recommendedName>
</protein>
<keyword evidence="5 8" id="KW-0233">DNA recombination</keyword>
<dbReference type="Gene3D" id="3.40.1440.10">
    <property type="entry name" value="GIY-YIG endonuclease"/>
    <property type="match status" value="1"/>
</dbReference>
<comment type="caution">
    <text evidence="11">The sequence shown here is derived from an EMBL/GenBank/DDBJ whole genome shotgun (WGS) entry which is preliminary data.</text>
</comment>
<dbReference type="HAMAP" id="MF_03100">
    <property type="entry name" value="Endonuc_su_Slx1"/>
    <property type="match status" value="1"/>
</dbReference>
<dbReference type="GO" id="GO:0033557">
    <property type="term" value="C:Slx1-Slx4 complex"/>
    <property type="evidence" value="ECO:0007669"/>
    <property type="project" value="UniProtKB-UniRule"/>
</dbReference>
<keyword evidence="2 8" id="KW-0255">Endonuclease</keyword>
<evidence type="ECO:0000313" key="12">
    <source>
        <dbReference type="Proteomes" id="UP000594638"/>
    </source>
</evidence>
<keyword evidence="12" id="KW-1185">Reference proteome</keyword>
<dbReference type="InterPro" id="IPR050381">
    <property type="entry name" value="SLX1_endonuclease"/>
</dbReference>
<feature type="region of interest" description="Disordered" evidence="9">
    <location>
        <begin position="273"/>
        <end position="295"/>
    </location>
</feature>
<reference evidence="11 12" key="1">
    <citation type="submission" date="2019-12" db="EMBL/GenBank/DDBJ databases">
        <authorList>
            <person name="Alioto T."/>
            <person name="Alioto T."/>
            <person name="Gomez Garrido J."/>
        </authorList>
    </citation>
    <scope>NUCLEOTIDE SEQUENCE [LARGE SCALE GENOMIC DNA]</scope>
</reference>
<proteinExistence type="inferred from homology"/>
<dbReference type="InterPro" id="IPR027520">
    <property type="entry name" value="Slx1"/>
</dbReference>
<evidence type="ECO:0000256" key="8">
    <source>
        <dbReference type="HAMAP-Rule" id="MF_03100"/>
    </source>
</evidence>
<dbReference type="InterPro" id="IPR035901">
    <property type="entry name" value="GIY-YIG_endonuc_sf"/>
</dbReference>
<dbReference type="Proteomes" id="UP000594638">
    <property type="component" value="Unassembled WGS sequence"/>
</dbReference>
<name>A0A8S0SSR3_OLEEU</name>
<feature type="compositionally biased region" description="Polar residues" evidence="9">
    <location>
        <begin position="285"/>
        <end position="295"/>
    </location>
</feature>
<evidence type="ECO:0000256" key="2">
    <source>
        <dbReference type="ARBA" id="ARBA00022759"/>
    </source>
</evidence>
<evidence type="ECO:0000313" key="11">
    <source>
        <dbReference type="EMBL" id="CAA2994355.1"/>
    </source>
</evidence>
<dbReference type="SMART" id="SM00465">
    <property type="entry name" value="GIYc"/>
    <property type="match status" value="1"/>
</dbReference>
<evidence type="ECO:0000256" key="4">
    <source>
        <dbReference type="ARBA" id="ARBA00022801"/>
    </source>
</evidence>
<dbReference type="OrthoDB" id="193931at2759"/>
<evidence type="ECO:0000256" key="7">
    <source>
        <dbReference type="ARBA" id="ARBA00023242"/>
    </source>
</evidence>
<comment type="cofactor">
    <cofactor evidence="8">
        <name>a divalent metal cation</name>
        <dbReference type="ChEBI" id="CHEBI:60240"/>
    </cofactor>
</comment>
<dbReference type="PANTHER" id="PTHR20208">
    <property type="entry name" value="STRUCTURE-SPECIFIC ENDONUCLEASE SUBUNIT SLX1"/>
    <property type="match status" value="1"/>
</dbReference>
<feature type="domain" description="GIY-YIG" evidence="10">
    <location>
        <begin position="46"/>
        <end position="131"/>
    </location>
</feature>
<sequence length="395" mass="44506">MRKSKGQKQIHKTLISVEENVKVERSIIDQQYEGGKEGEEDGEGSRFFACYLLTSLCPRFKGHTYIGFTVNPRRRIRQHNGEIRSGAWRTKKKRPWEMALCIYGFPTNVAALQFEWAWQHPVESLAVRKAATAFKSLSGITNKIKLAYTMLTLPAWNSLNLTVNFFSTKYKTYTAGCPNLPAQMRIQVCSMDELPCYTGTGSNQNSCEYDECNGDDDFSTSQNQELLMGAASNHQSPSNQESSMGAATNHQSPSDRGIIPEKRRKQINHIEETRHERSCSEISWMGQQRNSPIETSSVTTGSYNIAGGIVDGHVLRLVEEATTELMYHPLENQSTTALVADEDPILMKSPRVNYEVEVIDVFTPSPCYRASSGRKKRRPNVYPEIIDLTDSPICL</sequence>
<comment type="caution">
    <text evidence="8">Lacks conserved residue(s) required for the propagation of feature annotation.</text>
</comment>
<comment type="subcellular location">
    <subcellularLocation>
        <location evidence="8">Nucleus</location>
    </subcellularLocation>
</comment>
<dbReference type="Gramene" id="OE9A070535T2">
    <property type="protein sequence ID" value="OE9A070535C2"/>
    <property type="gene ID" value="OE9A070535"/>
</dbReference>
<comment type="similarity">
    <text evidence="8">Belongs to the SLX1 family.</text>
</comment>
<keyword evidence="4 8" id="KW-0378">Hydrolase</keyword>
<dbReference type="CDD" id="cd10455">
    <property type="entry name" value="GIY-YIG_SLX1"/>
    <property type="match status" value="1"/>
</dbReference>
<accession>A0A8S0SSR3</accession>
<evidence type="ECO:0000256" key="6">
    <source>
        <dbReference type="ARBA" id="ARBA00023204"/>
    </source>
</evidence>
<dbReference type="GO" id="GO:0000724">
    <property type="term" value="P:double-strand break repair via homologous recombination"/>
    <property type="evidence" value="ECO:0007669"/>
    <property type="project" value="TreeGrafter"/>
</dbReference>
<dbReference type="EMBL" id="CACTIH010005473">
    <property type="protein sequence ID" value="CAA2994355.1"/>
    <property type="molecule type" value="Genomic_DNA"/>
</dbReference>
<evidence type="ECO:0000256" key="3">
    <source>
        <dbReference type="ARBA" id="ARBA00022763"/>
    </source>
</evidence>
<comment type="function">
    <text evidence="8">Catalytic subunit of a heterodimeric structure-specific endonuclease that resolves DNA secondary structures generated during DNA repair and recombination. Has endonuclease activity towards branched DNA substrates, introducing single-strand cuts in duplex DNA close to junctions with ss-DNA.</text>
</comment>